<dbReference type="PANTHER" id="PTHR41252">
    <property type="entry name" value="BLR2505 PROTEIN"/>
    <property type="match status" value="1"/>
</dbReference>
<protein>
    <submittedName>
        <fullName evidence="2">Nuclear transport factor 2 family protein</fullName>
    </submittedName>
</protein>
<feature type="domain" description="SnoaL-like" evidence="1">
    <location>
        <begin position="33"/>
        <end position="129"/>
    </location>
</feature>
<dbReference type="SUPFAM" id="SSF54427">
    <property type="entry name" value="NTF2-like"/>
    <property type="match status" value="1"/>
</dbReference>
<evidence type="ECO:0000313" key="3">
    <source>
        <dbReference type="Proteomes" id="UP001596380"/>
    </source>
</evidence>
<dbReference type="EMBL" id="JBHSXS010000012">
    <property type="protein sequence ID" value="MFC6882305.1"/>
    <property type="molecule type" value="Genomic_DNA"/>
</dbReference>
<dbReference type="Pfam" id="PF12680">
    <property type="entry name" value="SnoaL_2"/>
    <property type="match status" value="1"/>
</dbReference>
<evidence type="ECO:0000313" key="2">
    <source>
        <dbReference type="EMBL" id="MFC6882305.1"/>
    </source>
</evidence>
<proteinExistence type="predicted"/>
<gene>
    <name evidence="2" type="ORF">ACFQKB_21300</name>
</gene>
<dbReference type="InterPro" id="IPR032710">
    <property type="entry name" value="NTF2-like_dom_sf"/>
</dbReference>
<organism evidence="2 3">
    <name type="scientific">Actinomadura yumaensis</name>
    <dbReference type="NCBI Taxonomy" id="111807"/>
    <lineage>
        <taxon>Bacteria</taxon>
        <taxon>Bacillati</taxon>
        <taxon>Actinomycetota</taxon>
        <taxon>Actinomycetes</taxon>
        <taxon>Streptosporangiales</taxon>
        <taxon>Thermomonosporaceae</taxon>
        <taxon>Actinomadura</taxon>
    </lineage>
</organism>
<evidence type="ECO:0000259" key="1">
    <source>
        <dbReference type="Pfam" id="PF12680"/>
    </source>
</evidence>
<sequence>MTMEQPTRSAVLSPSAALDRWVEAEVRYFASGGADVPPFEEMLDPDFVLVEPASLPYGGEWRGPDGFLRFLETMNRVWSRMGPKDPPVHVEQGDTIVLLATLDAVGRATGRAIEVPVAQVVRFRAGLLLEARMFYFDTVAVNEALGHDPR</sequence>
<dbReference type="InterPro" id="IPR037401">
    <property type="entry name" value="SnoaL-like"/>
</dbReference>
<dbReference type="RefSeq" id="WP_160822615.1">
    <property type="nucleotide sequence ID" value="NZ_JBHSXS010000012.1"/>
</dbReference>
<dbReference type="Gene3D" id="3.10.450.50">
    <property type="match status" value="1"/>
</dbReference>
<keyword evidence="3" id="KW-1185">Reference proteome</keyword>
<comment type="caution">
    <text evidence="2">The sequence shown here is derived from an EMBL/GenBank/DDBJ whole genome shotgun (WGS) entry which is preliminary data.</text>
</comment>
<dbReference type="PANTHER" id="PTHR41252:SF1">
    <property type="entry name" value="BLR2505 PROTEIN"/>
    <property type="match status" value="1"/>
</dbReference>
<name>A0ABW2CPJ0_9ACTN</name>
<reference evidence="3" key="1">
    <citation type="journal article" date="2019" name="Int. J. Syst. Evol. Microbiol.">
        <title>The Global Catalogue of Microorganisms (GCM) 10K type strain sequencing project: providing services to taxonomists for standard genome sequencing and annotation.</title>
        <authorList>
            <consortium name="The Broad Institute Genomics Platform"/>
            <consortium name="The Broad Institute Genome Sequencing Center for Infectious Disease"/>
            <person name="Wu L."/>
            <person name="Ma J."/>
        </authorList>
    </citation>
    <scope>NUCLEOTIDE SEQUENCE [LARGE SCALE GENOMIC DNA]</scope>
    <source>
        <strain evidence="3">JCM 3369</strain>
    </source>
</reference>
<accession>A0ABW2CPJ0</accession>
<dbReference type="Proteomes" id="UP001596380">
    <property type="component" value="Unassembled WGS sequence"/>
</dbReference>